<protein>
    <submittedName>
        <fullName evidence="8">Putative integrase</fullName>
    </submittedName>
</protein>
<dbReference type="AlphaFoldDB" id="A0A1E3XC29"/>
<dbReference type="InterPro" id="IPR010998">
    <property type="entry name" value="Integrase_recombinase_N"/>
</dbReference>
<proteinExistence type="inferred from homology"/>
<feature type="domain" description="Tyr recombinase" evidence="6">
    <location>
        <begin position="158"/>
        <end position="334"/>
    </location>
</feature>
<dbReference type="GO" id="GO:0003677">
    <property type="term" value="F:DNA binding"/>
    <property type="evidence" value="ECO:0007669"/>
    <property type="project" value="UniProtKB-UniRule"/>
</dbReference>
<dbReference type="InterPro" id="IPR050090">
    <property type="entry name" value="Tyrosine_recombinase_XerCD"/>
</dbReference>
<reference evidence="8 9" key="1">
    <citation type="submission" date="2016-07" db="EMBL/GenBank/DDBJ databases">
        <title>Draft genome of Scalindua rubra, obtained from a brine-seawater interface in the Red Sea, sheds light on salt adaptation in anammox bacteria.</title>
        <authorList>
            <person name="Speth D.R."/>
            <person name="Lagkouvardos I."/>
            <person name="Wang Y."/>
            <person name="Qian P.-Y."/>
            <person name="Dutilh B.E."/>
            <person name="Jetten M.S."/>
        </authorList>
    </citation>
    <scope>NUCLEOTIDE SEQUENCE [LARGE SCALE GENOMIC DNA]</scope>
    <source>
        <strain evidence="8">BSI-1</strain>
    </source>
</reference>
<dbReference type="PANTHER" id="PTHR30349:SF41">
    <property type="entry name" value="INTEGRASE_RECOMBINASE PROTEIN MJ0367-RELATED"/>
    <property type="match status" value="1"/>
</dbReference>
<dbReference type="InterPro" id="IPR011010">
    <property type="entry name" value="DNA_brk_join_enz"/>
</dbReference>
<evidence type="ECO:0000256" key="2">
    <source>
        <dbReference type="ARBA" id="ARBA00022908"/>
    </source>
</evidence>
<dbReference type="Proteomes" id="UP000094056">
    <property type="component" value="Unassembled WGS sequence"/>
</dbReference>
<dbReference type="Gene3D" id="1.10.150.130">
    <property type="match status" value="1"/>
</dbReference>
<dbReference type="InterPro" id="IPR013762">
    <property type="entry name" value="Integrase-like_cat_sf"/>
</dbReference>
<organism evidence="8 9">
    <name type="scientific">Candidatus Scalindua rubra</name>
    <dbReference type="NCBI Taxonomy" id="1872076"/>
    <lineage>
        <taxon>Bacteria</taxon>
        <taxon>Pseudomonadati</taxon>
        <taxon>Planctomycetota</taxon>
        <taxon>Candidatus Brocadiia</taxon>
        <taxon>Candidatus Brocadiales</taxon>
        <taxon>Candidatus Scalinduaceae</taxon>
        <taxon>Candidatus Scalindua</taxon>
    </lineage>
</organism>
<evidence type="ECO:0000256" key="3">
    <source>
        <dbReference type="ARBA" id="ARBA00023125"/>
    </source>
</evidence>
<evidence type="ECO:0000259" key="7">
    <source>
        <dbReference type="PROSITE" id="PS51900"/>
    </source>
</evidence>
<dbReference type="Pfam" id="PF00589">
    <property type="entry name" value="Phage_integrase"/>
    <property type="match status" value="1"/>
</dbReference>
<evidence type="ECO:0000313" key="8">
    <source>
        <dbReference type="EMBL" id="ODS33182.1"/>
    </source>
</evidence>
<evidence type="ECO:0000256" key="1">
    <source>
        <dbReference type="ARBA" id="ARBA00008857"/>
    </source>
</evidence>
<comment type="caution">
    <text evidence="8">The sequence shown here is derived from an EMBL/GenBank/DDBJ whole genome shotgun (WGS) entry which is preliminary data.</text>
</comment>
<dbReference type="PROSITE" id="PS51898">
    <property type="entry name" value="TYR_RECOMBINASE"/>
    <property type="match status" value="1"/>
</dbReference>
<comment type="similarity">
    <text evidence="1">Belongs to the 'phage' integrase family.</text>
</comment>
<evidence type="ECO:0000256" key="4">
    <source>
        <dbReference type="ARBA" id="ARBA00023172"/>
    </source>
</evidence>
<dbReference type="SUPFAM" id="SSF56349">
    <property type="entry name" value="DNA breaking-rejoining enzymes"/>
    <property type="match status" value="1"/>
</dbReference>
<evidence type="ECO:0000313" key="9">
    <source>
        <dbReference type="Proteomes" id="UP000094056"/>
    </source>
</evidence>
<dbReference type="InterPro" id="IPR002104">
    <property type="entry name" value="Integrase_catalytic"/>
</dbReference>
<keyword evidence="4" id="KW-0233">DNA recombination</keyword>
<dbReference type="InterPro" id="IPR044068">
    <property type="entry name" value="CB"/>
</dbReference>
<evidence type="ECO:0000256" key="5">
    <source>
        <dbReference type="PROSITE-ProRule" id="PRU01248"/>
    </source>
</evidence>
<evidence type="ECO:0000259" key="6">
    <source>
        <dbReference type="PROSITE" id="PS51898"/>
    </source>
</evidence>
<gene>
    <name evidence="8" type="ORF">SCARUB_01660</name>
</gene>
<dbReference type="Gene3D" id="1.10.443.10">
    <property type="entry name" value="Intergrase catalytic core"/>
    <property type="match status" value="1"/>
</dbReference>
<feature type="domain" description="Core-binding (CB)" evidence="7">
    <location>
        <begin position="56"/>
        <end position="136"/>
    </location>
</feature>
<name>A0A1E3XC29_9BACT</name>
<dbReference type="GO" id="GO:0006310">
    <property type="term" value="P:DNA recombination"/>
    <property type="evidence" value="ECO:0007669"/>
    <property type="project" value="UniProtKB-KW"/>
</dbReference>
<dbReference type="PANTHER" id="PTHR30349">
    <property type="entry name" value="PHAGE INTEGRASE-RELATED"/>
    <property type="match status" value="1"/>
</dbReference>
<accession>A0A1E3XC29</accession>
<dbReference type="CDD" id="cd00796">
    <property type="entry name" value="INT_Rci_Hp1_C"/>
    <property type="match status" value="1"/>
</dbReference>
<keyword evidence="2" id="KW-0229">DNA integration</keyword>
<sequence length="360" mass="42149">MGNIYKRDNKWYVDFRTGGKRIRKAVSGDRQVTKDILKELEGRGVRGEYNLKDNKYPVQSLKDNFLKHKKLTLKPRTFEGYKQDLDLILRELNLKLVSDIDSSLIDVYVEKRLSRVSERTVNLEIQTLKQMLNYGVEIGKIKNNPITNFKPLETRNKKFRRILSDKEIEVLLRASTEIYKPVWYTFLTTGLRKSELVNLTWNDIDWEYRELLIQSKEGFSTKNEETRKIFIVDGLYEILKELKKKSKSKYVFVNFNGNPLKSHLLTRFKTTLKKAGLNEDGLDIHSLRYTFISSLLRGGANPKVVQRLVGHKNIKITMEIYARVLPNEERHAIKKLSYAQFSGDEKVLQLENYGHNLVTI</sequence>
<dbReference type="GO" id="GO:0015074">
    <property type="term" value="P:DNA integration"/>
    <property type="evidence" value="ECO:0007669"/>
    <property type="project" value="UniProtKB-KW"/>
</dbReference>
<keyword evidence="3 5" id="KW-0238">DNA-binding</keyword>
<dbReference type="EMBL" id="MAYW01000035">
    <property type="protein sequence ID" value="ODS33182.1"/>
    <property type="molecule type" value="Genomic_DNA"/>
</dbReference>
<dbReference type="PROSITE" id="PS51900">
    <property type="entry name" value="CB"/>
    <property type="match status" value="1"/>
</dbReference>